<dbReference type="Proteomes" id="UP000281028">
    <property type="component" value="Unassembled WGS sequence"/>
</dbReference>
<dbReference type="Gene3D" id="2.60.120.200">
    <property type="match status" value="2"/>
</dbReference>
<organism evidence="2 3">
    <name type="scientific">Chitinophaga solisilvae</name>
    <dbReference type="NCBI Taxonomy" id="1233460"/>
    <lineage>
        <taxon>Bacteria</taxon>
        <taxon>Pseudomonadati</taxon>
        <taxon>Bacteroidota</taxon>
        <taxon>Chitinophagia</taxon>
        <taxon>Chitinophagales</taxon>
        <taxon>Chitinophagaceae</taxon>
        <taxon>Chitinophaga</taxon>
    </lineage>
</organism>
<dbReference type="PANTHER" id="PTHR47635">
    <property type="entry name" value="CUB DOMAIN-CONTAINING PROTEIN"/>
    <property type="match status" value="1"/>
</dbReference>
<dbReference type="EMBL" id="RIAR02000001">
    <property type="protein sequence ID" value="NSL87618.1"/>
    <property type="molecule type" value="Genomic_DNA"/>
</dbReference>
<keyword evidence="1" id="KW-0812">Transmembrane</keyword>
<dbReference type="AlphaFoldDB" id="A0A9Q5D6V3"/>
<keyword evidence="1" id="KW-1133">Transmembrane helix</keyword>
<comment type="caution">
    <text evidence="2">The sequence shown here is derived from an EMBL/GenBank/DDBJ whole genome shotgun (WGS) entry which is preliminary data.</text>
</comment>
<dbReference type="GO" id="GO:0005975">
    <property type="term" value="P:carbohydrate metabolic process"/>
    <property type="evidence" value="ECO:0007669"/>
    <property type="project" value="UniProtKB-ARBA"/>
</dbReference>
<gene>
    <name evidence="2" type="ORF">ECE50_012295</name>
</gene>
<dbReference type="GO" id="GO:0004553">
    <property type="term" value="F:hydrolase activity, hydrolyzing O-glycosyl compounds"/>
    <property type="evidence" value="ECO:0007669"/>
    <property type="project" value="UniProtKB-ARBA"/>
</dbReference>
<evidence type="ECO:0000313" key="3">
    <source>
        <dbReference type="Proteomes" id="UP000281028"/>
    </source>
</evidence>
<feature type="transmembrane region" description="Helical" evidence="1">
    <location>
        <begin position="554"/>
        <end position="577"/>
    </location>
</feature>
<dbReference type="PANTHER" id="PTHR47635:SF2">
    <property type="entry name" value="LAMG-LIKE JELLYROLL FOLD DOMAIN-CONTAINING PROTEIN"/>
    <property type="match status" value="1"/>
</dbReference>
<feature type="transmembrane region" description="Helical" evidence="1">
    <location>
        <begin position="597"/>
        <end position="620"/>
    </location>
</feature>
<sequence>MNLGLTLRWGYSALQFNGNSYAYFPSQHLNNMQSFTLEATILTTTTTGTILDQGTGGTGMIFNLTIVNGYLQFTGINHEKKYLHLVSPVELSLNEWHQVACTFDSAGKQLSLYQDGVLVASMAVTGTPYPSLPLRTLIGVTVSARDGHYENYFNGQISRIAIWKSARNIFEAIEDALALTYPNQKNTDLVFWADFTEMPTDDRSGNLTPIEYSTEPPNYLYSVPSVKVTETGVIDCGVSPAYNFDGNKPYTIEGWFNPSATTQYTVMLAFEQHLQWQYFIQYDKENSRIIAKRNTDGEAIVSNDQIIEDRFYHFAVTYNGVSNMMSLYINGNLQTSEYFPGKAASLDNGKLSIGGSGYTGYFQQIRLWNECLEQAEIRQWMLNDVVTDPRLVANFDFTVTPPADSMGHPVQLLDGTANALATTVITLDQRKAQLGISMPINSSYFNEKEEKPLPYPPGVKTAAQPELFSQEHKEKTYAGLVSLFKLEGKKQHDFNETFEKAYALAEKEFSGNAALQKVVTRTDENGRTKIIYHGLRGDVLFYDRPVGEVSDCTIWWITFTFTMTVSFFGIFLPLPIFSPFNQVPTKIFNMIVKNAKLIAKITALVGTTISVASALDVITAIHREKILWPILKFAFIAAGWFGLAALLARIITLVTGTVAAEILGKFIVWAAQLTKLSLEYHGACPQTAEKTAAQTA</sequence>
<name>A0A9Q5D6V3_9BACT</name>
<feature type="transmembrane region" description="Helical" evidence="1">
    <location>
        <begin position="626"/>
        <end position="648"/>
    </location>
</feature>
<keyword evidence="1" id="KW-0472">Membrane</keyword>
<dbReference type="OrthoDB" id="680735at2"/>
<evidence type="ECO:0000256" key="1">
    <source>
        <dbReference type="SAM" id="Phobius"/>
    </source>
</evidence>
<dbReference type="Pfam" id="PF13385">
    <property type="entry name" value="Laminin_G_3"/>
    <property type="match status" value="2"/>
</dbReference>
<reference evidence="2" key="1">
    <citation type="submission" date="2020-05" db="EMBL/GenBank/DDBJ databases">
        <title>Chitinophaga laudate sp. nov., isolated from a tropical peat swamp.</title>
        <authorList>
            <person name="Goh C.B.S."/>
            <person name="Lee M.S."/>
            <person name="Parimannan S."/>
            <person name="Pasbakhsh P."/>
            <person name="Yule C.M."/>
            <person name="Rajandas H."/>
            <person name="Loke S."/>
            <person name="Croft L."/>
            <person name="Tan J.B.L."/>
        </authorList>
    </citation>
    <scope>NUCLEOTIDE SEQUENCE</scope>
    <source>
        <strain evidence="2">Mgbs1</strain>
    </source>
</reference>
<accession>A0A9Q5D6V3</accession>
<keyword evidence="3" id="KW-1185">Reference proteome</keyword>
<evidence type="ECO:0000313" key="2">
    <source>
        <dbReference type="EMBL" id="NSL87618.1"/>
    </source>
</evidence>
<protein>
    <submittedName>
        <fullName evidence="2">LamG domain-containing protein</fullName>
    </submittedName>
</protein>
<proteinExistence type="predicted"/>
<dbReference type="InterPro" id="IPR013320">
    <property type="entry name" value="ConA-like_dom_sf"/>
</dbReference>
<dbReference type="SUPFAM" id="SSF49899">
    <property type="entry name" value="Concanavalin A-like lectins/glucanases"/>
    <property type="match status" value="2"/>
</dbReference>